<evidence type="ECO:0000313" key="2">
    <source>
        <dbReference type="EMBL" id="PSC05223.1"/>
    </source>
</evidence>
<evidence type="ECO:0008006" key="4">
    <source>
        <dbReference type="Google" id="ProtNLM"/>
    </source>
</evidence>
<dbReference type="RefSeq" id="WP_106336768.1">
    <property type="nucleotide sequence ID" value="NZ_PVZS01000009.1"/>
</dbReference>
<reference evidence="3" key="1">
    <citation type="submission" date="2018-03" db="EMBL/GenBank/DDBJ databases">
        <authorList>
            <person name="Sun L."/>
            <person name="Liu H."/>
            <person name="Chen W."/>
            <person name="Huang K."/>
            <person name="Liu W."/>
            <person name="Gao X."/>
        </authorList>
    </citation>
    <scope>NUCLEOTIDE SEQUENCE [LARGE SCALE GENOMIC DNA]</scope>
    <source>
        <strain evidence="3">SH9</strain>
    </source>
</reference>
<comment type="caution">
    <text evidence="2">The sequence shown here is derived from an EMBL/GenBank/DDBJ whole genome shotgun (WGS) entry which is preliminary data.</text>
</comment>
<keyword evidence="3" id="KW-1185">Reference proteome</keyword>
<proteinExistence type="predicted"/>
<dbReference type="Gene3D" id="3.30.160.170">
    <property type="entry name" value="FlaG-like"/>
    <property type="match status" value="1"/>
</dbReference>
<gene>
    <name evidence="2" type="ORF">SLNSH_10455</name>
</gene>
<evidence type="ECO:0000256" key="1">
    <source>
        <dbReference type="SAM" id="MobiDB-lite"/>
    </source>
</evidence>
<dbReference type="AlphaFoldDB" id="A0A2T1HU74"/>
<dbReference type="SUPFAM" id="SSF160214">
    <property type="entry name" value="FlaG-like"/>
    <property type="match status" value="1"/>
</dbReference>
<protein>
    <recommendedName>
        <fullName evidence="4">Flagellar protein FlaG</fullName>
    </recommendedName>
</protein>
<evidence type="ECO:0000313" key="3">
    <source>
        <dbReference type="Proteomes" id="UP000239772"/>
    </source>
</evidence>
<feature type="region of interest" description="Disordered" evidence="1">
    <location>
        <begin position="1"/>
        <end position="29"/>
    </location>
</feature>
<dbReference type="InterPro" id="IPR035924">
    <property type="entry name" value="FlaG-like_sf"/>
</dbReference>
<accession>A0A2T1HU74</accession>
<organism evidence="2 3">
    <name type="scientific">Alsobacter soli</name>
    <dbReference type="NCBI Taxonomy" id="2109933"/>
    <lineage>
        <taxon>Bacteria</taxon>
        <taxon>Pseudomonadati</taxon>
        <taxon>Pseudomonadota</taxon>
        <taxon>Alphaproteobacteria</taxon>
        <taxon>Hyphomicrobiales</taxon>
        <taxon>Alsobacteraceae</taxon>
        <taxon>Alsobacter</taxon>
    </lineage>
</organism>
<dbReference type="Proteomes" id="UP000239772">
    <property type="component" value="Unassembled WGS sequence"/>
</dbReference>
<name>A0A2T1HU74_9HYPH</name>
<sequence>MDIGQTVRPVASVGATVPTEPLPSPGAVRTELPPAAVVTAPTETPPARLEVSGAAVRLQQAEEAAKEAIRRNLVIDPDTKQVIYKAVDTRSGQIVQQLPDEALLKLRAYVRANGATTEGPHVAEKTA</sequence>
<dbReference type="EMBL" id="PVZS01000009">
    <property type="protein sequence ID" value="PSC05223.1"/>
    <property type="molecule type" value="Genomic_DNA"/>
</dbReference>
<dbReference type="OrthoDB" id="7677861at2"/>